<keyword evidence="1" id="KW-0472">Membrane</keyword>
<feature type="transmembrane region" description="Helical" evidence="1">
    <location>
        <begin position="205"/>
        <end position="229"/>
    </location>
</feature>
<feature type="signal peptide" evidence="2">
    <location>
        <begin position="1"/>
        <end position="21"/>
    </location>
</feature>
<keyword evidence="1" id="KW-0812">Transmembrane</keyword>
<accession>A0A9P9HY89</accession>
<dbReference type="OrthoDB" id="5082725at2759"/>
<dbReference type="EMBL" id="JAGTJS010000006">
    <property type="protein sequence ID" value="KAH7265787.1"/>
    <property type="molecule type" value="Genomic_DNA"/>
</dbReference>
<evidence type="ECO:0000313" key="3">
    <source>
        <dbReference type="EMBL" id="KAH7265787.1"/>
    </source>
</evidence>
<gene>
    <name evidence="3" type="ORF">B0J15DRAFT_487265</name>
</gene>
<dbReference type="AlphaFoldDB" id="A0A9P9HY89"/>
<comment type="caution">
    <text evidence="3">The sequence shown here is derived from an EMBL/GenBank/DDBJ whole genome shotgun (WGS) entry which is preliminary data.</text>
</comment>
<feature type="transmembrane region" description="Helical" evidence="1">
    <location>
        <begin position="271"/>
        <end position="292"/>
    </location>
</feature>
<feature type="transmembrane region" description="Helical" evidence="1">
    <location>
        <begin position="65"/>
        <end position="88"/>
    </location>
</feature>
<name>A0A9P9HY89_FUSSL</name>
<keyword evidence="4" id="KW-1185">Reference proteome</keyword>
<keyword evidence="1" id="KW-1133">Transmembrane helix</keyword>
<protein>
    <submittedName>
        <fullName evidence="3">Uncharacterized protein</fullName>
    </submittedName>
</protein>
<evidence type="ECO:0000313" key="4">
    <source>
        <dbReference type="Proteomes" id="UP000736672"/>
    </source>
</evidence>
<feature type="chain" id="PRO_5040405094" evidence="2">
    <location>
        <begin position="22"/>
        <end position="398"/>
    </location>
</feature>
<organism evidence="3 4">
    <name type="scientific">Fusarium solani</name>
    <name type="common">Filamentous fungus</name>
    <dbReference type="NCBI Taxonomy" id="169388"/>
    <lineage>
        <taxon>Eukaryota</taxon>
        <taxon>Fungi</taxon>
        <taxon>Dikarya</taxon>
        <taxon>Ascomycota</taxon>
        <taxon>Pezizomycotina</taxon>
        <taxon>Sordariomycetes</taxon>
        <taxon>Hypocreomycetidae</taxon>
        <taxon>Hypocreales</taxon>
        <taxon>Nectriaceae</taxon>
        <taxon>Fusarium</taxon>
        <taxon>Fusarium solani species complex</taxon>
    </lineage>
</organism>
<keyword evidence="2" id="KW-0732">Signal</keyword>
<reference evidence="3" key="1">
    <citation type="journal article" date="2021" name="Nat. Commun.">
        <title>Genetic determinants of endophytism in the Arabidopsis root mycobiome.</title>
        <authorList>
            <person name="Mesny F."/>
            <person name="Miyauchi S."/>
            <person name="Thiergart T."/>
            <person name="Pickel B."/>
            <person name="Atanasova L."/>
            <person name="Karlsson M."/>
            <person name="Huettel B."/>
            <person name="Barry K.W."/>
            <person name="Haridas S."/>
            <person name="Chen C."/>
            <person name="Bauer D."/>
            <person name="Andreopoulos W."/>
            <person name="Pangilinan J."/>
            <person name="LaButti K."/>
            <person name="Riley R."/>
            <person name="Lipzen A."/>
            <person name="Clum A."/>
            <person name="Drula E."/>
            <person name="Henrissat B."/>
            <person name="Kohler A."/>
            <person name="Grigoriev I.V."/>
            <person name="Martin F.M."/>
            <person name="Hacquard S."/>
        </authorList>
    </citation>
    <scope>NUCLEOTIDE SEQUENCE</scope>
    <source>
        <strain evidence="3">FSSC 5 MPI-SDFR-AT-0091</strain>
    </source>
</reference>
<evidence type="ECO:0000256" key="2">
    <source>
        <dbReference type="SAM" id="SignalP"/>
    </source>
</evidence>
<sequence length="398" mass="44502">MNTSPGFVFFFLLTTFTTVIAILASDTTSGASFAATSTLDASPNATPTPTPEVAERCRDQRVSSIRAIRMILIIAVVSALHMPGSLVCQKRSRFYRLAPEIGLLDLIPTLIALAQSAIIYKRSPREAFTAVLICRHYTSKEDPWWEKPEYRDNEGATPTGTSGGGQSLQEVLDHLQTFGPARILYVALAVTAVVEAFTTKTSLDLTLLVILYAIPLFALELISLAALRLNPPRSILERSQEIISYARLIDEIQQSIPAVDQGLVRQRFYRAIYVVIFVVLGIPAALSLFYPFSVPGFIFLTFSEWHSANGKWYISWLTWIGWLVCLVAVILSLWIVAWLPAWIMARPFPGLCTRYCEKRDHLVASLLDLVFSDRPSHVFLADLYTVLKIIVMVRRFAL</sequence>
<feature type="transmembrane region" description="Helical" evidence="1">
    <location>
        <begin position="312"/>
        <end position="339"/>
    </location>
</feature>
<dbReference type="Proteomes" id="UP000736672">
    <property type="component" value="Unassembled WGS sequence"/>
</dbReference>
<evidence type="ECO:0000256" key="1">
    <source>
        <dbReference type="SAM" id="Phobius"/>
    </source>
</evidence>
<proteinExistence type="predicted"/>
<feature type="transmembrane region" description="Helical" evidence="1">
    <location>
        <begin position="183"/>
        <end position="199"/>
    </location>
</feature>